<dbReference type="RefSeq" id="WP_058020290.1">
    <property type="nucleotide sequence ID" value="NZ_CP013189.1"/>
</dbReference>
<feature type="chain" id="PRO_5006601341" evidence="2">
    <location>
        <begin position="21"/>
        <end position="232"/>
    </location>
</feature>
<evidence type="ECO:0000256" key="2">
    <source>
        <dbReference type="SAM" id="SignalP"/>
    </source>
</evidence>
<protein>
    <submittedName>
        <fullName evidence="3">Uncharacterized protein</fullName>
    </submittedName>
</protein>
<evidence type="ECO:0000256" key="1">
    <source>
        <dbReference type="SAM" id="MobiDB-lite"/>
    </source>
</evidence>
<keyword evidence="2" id="KW-0732">Signal</keyword>
<feature type="compositionally biased region" description="Basic and acidic residues" evidence="1">
    <location>
        <begin position="184"/>
        <end position="210"/>
    </location>
</feature>
<feature type="region of interest" description="Disordered" evidence="1">
    <location>
        <begin position="142"/>
        <end position="232"/>
    </location>
</feature>
<keyword evidence="4" id="KW-1185">Reference proteome</keyword>
<dbReference type="OrthoDB" id="5625112at2"/>
<dbReference type="AlphaFoldDB" id="A0A0S2K9M1"/>
<dbReference type="KEGG" id="pspi:PS2015_57"/>
<gene>
    <name evidence="3" type="ORF">PS2015_57</name>
</gene>
<evidence type="ECO:0000313" key="4">
    <source>
        <dbReference type="Proteomes" id="UP000065641"/>
    </source>
</evidence>
<dbReference type="EMBL" id="CP013189">
    <property type="protein sequence ID" value="ALO44755.1"/>
    <property type="molecule type" value="Genomic_DNA"/>
</dbReference>
<reference evidence="3 4" key="1">
    <citation type="submission" date="2015-11" db="EMBL/GenBank/DDBJ databases">
        <authorList>
            <person name="Zhang Y."/>
            <person name="Guo Z."/>
        </authorList>
    </citation>
    <scope>NUCLEOTIDE SEQUENCE [LARGE SCALE GENOMIC DNA]</scope>
    <source>
        <strain evidence="3 4">KCTC 32221</strain>
    </source>
</reference>
<accession>A0A0S2K9M1</accession>
<feature type="signal peptide" evidence="2">
    <location>
        <begin position="1"/>
        <end position="20"/>
    </location>
</feature>
<evidence type="ECO:0000313" key="3">
    <source>
        <dbReference type="EMBL" id="ALO44755.1"/>
    </source>
</evidence>
<proteinExistence type="predicted"/>
<name>A0A0S2K9M1_9GAMM</name>
<dbReference type="Proteomes" id="UP000065641">
    <property type="component" value="Chromosome"/>
</dbReference>
<dbReference type="STRING" id="1249552.PS2015_57"/>
<organism evidence="3 4">
    <name type="scientific">Pseudohongiella spirulinae</name>
    <dbReference type="NCBI Taxonomy" id="1249552"/>
    <lineage>
        <taxon>Bacteria</taxon>
        <taxon>Pseudomonadati</taxon>
        <taxon>Pseudomonadota</taxon>
        <taxon>Gammaproteobacteria</taxon>
        <taxon>Pseudomonadales</taxon>
        <taxon>Pseudohongiellaceae</taxon>
        <taxon>Pseudohongiella</taxon>
    </lineage>
</organism>
<sequence length="232" mass="24732" precursor="true">MINKMSQLIVATLISGVTLAQDQGVSLQLFEPLDQPSGAQETISRPTTVATAGGAPRFTLIGTSRIAGQQKVWLRSQNGESVVIALQGDGRSQIPGHSGFFVEEVSGRQVVIKHPVDNLCSESVELGVTCPASDVSRLRLTTAAPTQRQTPSTSSGAAVQGQDEQAGSSEERLPDNPFAAALRAARERGEQDDAAARAEAQRFRPRRIDPADVPPGARLVRTPFGDRIVRDQ</sequence>
<feature type="compositionally biased region" description="Polar residues" evidence="1">
    <location>
        <begin position="143"/>
        <end position="168"/>
    </location>
</feature>